<organism evidence="1 2">
    <name type="scientific">Halocaridina rubra</name>
    <name type="common">Hawaiian red shrimp</name>
    <dbReference type="NCBI Taxonomy" id="373956"/>
    <lineage>
        <taxon>Eukaryota</taxon>
        <taxon>Metazoa</taxon>
        <taxon>Ecdysozoa</taxon>
        <taxon>Arthropoda</taxon>
        <taxon>Crustacea</taxon>
        <taxon>Multicrustacea</taxon>
        <taxon>Malacostraca</taxon>
        <taxon>Eumalacostraca</taxon>
        <taxon>Eucarida</taxon>
        <taxon>Decapoda</taxon>
        <taxon>Pleocyemata</taxon>
        <taxon>Caridea</taxon>
        <taxon>Atyoidea</taxon>
        <taxon>Atyidae</taxon>
        <taxon>Halocaridina</taxon>
    </lineage>
</organism>
<comment type="caution">
    <text evidence="1">The sequence shown here is derived from an EMBL/GenBank/DDBJ whole genome shotgun (WGS) entry which is preliminary data.</text>
</comment>
<keyword evidence="2" id="KW-1185">Reference proteome</keyword>
<dbReference type="AlphaFoldDB" id="A0AAN8WG37"/>
<evidence type="ECO:0000313" key="1">
    <source>
        <dbReference type="EMBL" id="KAK7065431.1"/>
    </source>
</evidence>
<name>A0AAN8WG37_HALRR</name>
<accession>A0AAN8WG37</accession>
<sequence>MNNILTRLGLEPRTHNYCAKALPTTPQKVLNELPTLQLNCYTRNERILSECHSQKGREI</sequence>
<evidence type="ECO:0000313" key="2">
    <source>
        <dbReference type="Proteomes" id="UP001381693"/>
    </source>
</evidence>
<reference evidence="1 2" key="1">
    <citation type="submission" date="2023-11" db="EMBL/GenBank/DDBJ databases">
        <title>Halocaridina rubra genome assembly.</title>
        <authorList>
            <person name="Smith C."/>
        </authorList>
    </citation>
    <scope>NUCLEOTIDE SEQUENCE [LARGE SCALE GENOMIC DNA]</scope>
    <source>
        <strain evidence="1">EP-1</strain>
        <tissue evidence="1">Whole</tissue>
    </source>
</reference>
<dbReference type="Proteomes" id="UP001381693">
    <property type="component" value="Unassembled WGS sequence"/>
</dbReference>
<protein>
    <submittedName>
        <fullName evidence="1">Uncharacterized protein</fullName>
    </submittedName>
</protein>
<proteinExistence type="predicted"/>
<dbReference type="EMBL" id="JAXCGZ010020789">
    <property type="protein sequence ID" value="KAK7065431.1"/>
    <property type="molecule type" value="Genomic_DNA"/>
</dbReference>
<gene>
    <name evidence="1" type="ORF">SK128_007543</name>
</gene>